<organism evidence="1 2">
    <name type="scientific">Parasponia andersonii</name>
    <name type="common">Sponia andersonii</name>
    <dbReference type="NCBI Taxonomy" id="3476"/>
    <lineage>
        <taxon>Eukaryota</taxon>
        <taxon>Viridiplantae</taxon>
        <taxon>Streptophyta</taxon>
        <taxon>Embryophyta</taxon>
        <taxon>Tracheophyta</taxon>
        <taxon>Spermatophyta</taxon>
        <taxon>Magnoliopsida</taxon>
        <taxon>eudicotyledons</taxon>
        <taxon>Gunneridae</taxon>
        <taxon>Pentapetalae</taxon>
        <taxon>rosids</taxon>
        <taxon>fabids</taxon>
        <taxon>Rosales</taxon>
        <taxon>Cannabaceae</taxon>
        <taxon>Parasponia</taxon>
    </lineage>
</organism>
<keyword evidence="2" id="KW-1185">Reference proteome</keyword>
<proteinExistence type="predicted"/>
<comment type="caution">
    <text evidence="1">The sequence shown here is derived from an EMBL/GenBank/DDBJ whole genome shotgun (WGS) entry which is preliminary data.</text>
</comment>
<protein>
    <submittedName>
        <fullName evidence="1">Uncharacterized protein</fullName>
    </submittedName>
</protein>
<reference evidence="2" key="1">
    <citation type="submission" date="2016-06" db="EMBL/GenBank/DDBJ databases">
        <title>Parallel loss of symbiosis genes in relatives of nitrogen-fixing non-legume Parasponia.</title>
        <authorList>
            <person name="Van Velzen R."/>
            <person name="Holmer R."/>
            <person name="Bu F."/>
            <person name="Rutten L."/>
            <person name="Van Zeijl A."/>
            <person name="Liu W."/>
            <person name="Santuari L."/>
            <person name="Cao Q."/>
            <person name="Sharma T."/>
            <person name="Shen D."/>
            <person name="Roswanjaya Y."/>
            <person name="Wardhani T."/>
            <person name="Kalhor M.S."/>
            <person name="Jansen J."/>
            <person name="Van den Hoogen J."/>
            <person name="Gungor B."/>
            <person name="Hartog M."/>
            <person name="Hontelez J."/>
            <person name="Verver J."/>
            <person name="Yang W.-C."/>
            <person name="Schijlen E."/>
            <person name="Repin R."/>
            <person name="Schilthuizen M."/>
            <person name="Schranz E."/>
            <person name="Heidstra R."/>
            <person name="Miyata K."/>
            <person name="Fedorova E."/>
            <person name="Kohlen W."/>
            <person name="Bisseling T."/>
            <person name="Smit S."/>
            <person name="Geurts R."/>
        </authorList>
    </citation>
    <scope>NUCLEOTIDE SEQUENCE [LARGE SCALE GENOMIC DNA]</scope>
    <source>
        <strain evidence="2">cv. WU1-14</strain>
    </source>
</reference>
<dbReference type="EMBL" id="JXTB01000443">
    <property type="protein sequence ID" value="PON40236.1"/>
    <property type="molecule type" value="Genomic_DNA"/>
</dbReference>
<evidence type="ECO:0000313" key="1">
    <source>
        <dbReference type="EMBL" id="PON40236.1"/>
    </source>
</evidence>
<accession>A0A2P5AUL1</accession>
<dbReference type="Proteomes" id="UP000237105">
    <property type="component" value="Unassembled WGS sequence"/>
</dbReference>
<dbReference type="AlphaFoldDB" id="A0A2P5AUL1"/>
<evidence type="ECO:0000313" key="2">
    <source>
        <dbReference type="Proteomes" id="UP000237105"/>
    </source>
</evidence>
<gene>
    <name evidence="1" type="ORF">PanWU01x14_298710</name>
</gene>
<name>A0A2P5AUL1_PARAD</name>
<sequence length="113" mass="12865">MLKFVTRRVKPDRFHGKTSPELVPASFESRNIFRLFLANGELSGGGTCSTMIVRSWALFASRWRSSLTSGKASSEQRRNSVFLAGISRERREKELRENDAGHVSALKWVVQFF</sequence>